<sequence length="507" mass="58777">MDSSAFEVDDLNLDEDQVHNEDLNEGTVDPGDDLNLDEDQVDIEDLNEGIDDPELGSYRHDDMHSSYIVDLPDGTKGYIPIVAESLKPVLHARFDTLVQAIMIKSGTPNDKSFNTHDRSRGKREFRNSNVKRCGCKASIRFRLLKEIGKYECYGFVEYHNHPLLSSDDMCFSRKRRQVGFGDQMLIIRGNSSNIGASRVHKMKIGLKGGYEFSSSSSVDFQNFKRDVDKYVVKGGDAQMFIEMMNRRKEDAPNFFFDYKVSNSKLICILWADEASRFHYNEFGDVMSFDATFRTNRYCMVFIPFTVVDNHKKTVVVGAALVNKETVPNFKWVLEAFLRAHKKQPTLVLTDQCPSMKQAIAAVFPNSRHRLCMWHIMNKLPLKFSSQFLKETNFRKEFNKIVWDVLLEPNEFELKWNTLMEDYCFTGEKWLKSLFKIRESWIPAYFRDIPMCSLMKTTSHSESINSFFNSFSHYGNTLVFFMKSFDAALDKQRFTQRNLDHVTSLNKA</sequence>
<evidence type="ECO:0000313" key="5">
    <source>
        <dbReference type="Proteomes" id="UP001172457"/>
    </source>
</evidence>
<evidence type="ECO:0000259" key="2">
    <source>
        <dbReference type="Pfam" id="PF03101"/>
    </source>
</evidence>
<keyword evidence="5" id="KW-1185">Reference proteome</keyword>
<dbReference type="EMBL" id="JARYMX010000004">
    <property type="protein sequence ID" value="KAJ9553555.1"/>
    <property type="molecule type" value="Genomic_DNA"/>
</dbReference>
<accession>A0AA38TF27</accession>
<proteinExistence type="predicted"/>
<dbReference type="InterPro" id="IPR004330">
    <property type="entry name" value="FAR1_DNA_bnd_dom"/>
</dbReference>
<protein>
    <recommendedName>
        <fullName evidence="6">Protein FAR1-RELATED SEQUENCE</fullName>
    </recommendedName>
</protein>
<reference evidence="4" key="1">
    <citation type="submission" date="2023-03" db="EMBL/GenBank/DDBJ databases">
        <title>Chromosome-scale reference genome and RAD-based genetic map of yellow starthistle (Centaurea solstitialis) reveal putative structural variation and QTLs associated with invader traits.</title>
        <authorList>
            <person name="Reatini B."/>
            <person name="Cang F.A."/>
            <person name="Jiang Q."/>
            <person name="Mckibben M.T.W."/>
            <person name="Barker M.S."/>
            <person name="Rieseberg L.H."/>
            <person name="Dlugosch K.M."/>
        </authorList>
    </citation>
    <scope>NUCLEOTIDE SEQUENCE</scope>
    <source>
        <strain evidence="4">CAN-66</strain>
        <tissue evidence="4">Leaf</tissue>
    </source>
</reference>
<dbReference type="PANTHER" id="PTHR47718:SF12">
    <property type="entry name" value="PROTEIN FAR1-RELATED SEQUENCE"/>
    <property type="match status" value="1"/>
</dbReference>
<gene>
    <name evidence="4" type="ORF">OSB04_017600</name>
</gene>
<evidence type="ECO:0008006" key="6">
    <source>
        <dbReference type="Google" id="ProtNLM"/>
    </source>
</evidence>
<evidence type="ECO:0000256" key="1">
    <source>
        <dbReference type="SAM" id="MobiDB-lite"/>
    </source>
</evidence>
<dbReference type="Proteomes" id="UP001172457">
    <property type="component" value="Chromosome 4"/>
</dbReference>
<dbReference type="InterPro" id="IPR018289">
    <property type="entry name" value="MULE_transposase_dom"/>
</dbReference>
<dbReference type="PANTHER" id="PTHR47718">
    <property type="entry name" value="OS01G0519700 PROTEIN"/>
    <property type="match status" value="1"/>
</dbReference>
<organism evidence="4 5">
    <name type="scientific">Centaurea solstitialis</name>
    <name type="common">yellow star-thistle</name>
    <dbReference type="NCBI Taxonomy" id="347529"/>
    <lineage>
        <taxon>Eukaryota</taxon>
        <taxon>Viridiplantae</taxon>
        <taxon>Streptophyta</taxon>
        <taxon>Embryophyta</taxon>
        <taxon>Tracheophyta</taxon>
        <taxon>Spermatophyta</taxon>
        <taxon>Magnoliopsida</taxon>
        <taxon>eudicotyledons</taxon>
        <taxon>Gunneridae</taxon>
        <taxon>Pentapetalae</taxon>
        <taxon>asterids</taxon>
        <taxon>campanulids</taxon>
        <taxon>Asterales</taxon>
        <taxon>Asteraceae</taxon>
        <taxon>Carduoideae</taxon>
        <taxon>Cardueae</taxon>
        <taxon>Centaureinae</taxon>
        <taxon>Centaurea</taxon>
    </lineage>
</organism>
<evidence type="ECO:0000259" key="3">
    <source>
        <dbReference type="Pfam" id="PF10551"/>
    </source>
</evidence>
<evidence type="ECO:0000313" key="4">
    <source>
        <dbReference type="EMBL" id="KAJ9553555.1"/>
    </source>
</evidence>
<name>A0AA38TF27_9ASTR</name>
<comment type="caution">
    <text evidence="4">The sequence shown here is derived from an EMBL/GenBank/DDBJ whole genome shotgun (WGS) entry which is preliminary data.</text>
</comment>
<feature type="region of interest" description="Disordered" evidence="1">
    <location>
        <begin position="1"/>
        <end position="32"/>
    </location>
</feature>
<feature type="domain" description="FAR1" evidence="2">
    <location>
        <begin position="116"/>
        <end position="164"/>
    </location>
</feature>
<dbReference type="Pfam" id="PF10551">
    <property type="entry name" value="MULE"/>
    <property type="match status" value="1"/>
</dbReference>
<dbReference type="AlphaFoldDB" id="A0AA38TF27"/>
<dbReference type="Pfam" id="PF03101">
    <property type="entry name" value="FAR1"/>
    <property type="match status" value="1"/>
</dbReference>
<feature type="domain" description="MULE transposase" evidence="3">
    <location>
        <begin position="285"/>
        <end position="378"/>
    </location>
</feature>